<dbReference type="PRINTS" id="PR00605">
    <property type="entry name" value="CYTCHROMECIC"/>
</dbReference>
<feature type="binding site" description="axial binding residue" evidence="9">
    <location>
        <position position="93"/>
    </location>
    <ligand>
        <name>heme c</name>
        <dbReference type="ChEBI" id="CHEBI:61717"/>
        <label>1</label>
    </ligand>
    <ligandPart>
        <name>Fe</name>
        <dbReference type="ChEBI" id="CHEBI:18248"/>
    </ligandPart>
</feature>
<accession>A0A2T5PF53</accession>
<evidence type="ECO:0000256" key="1">
    <source>
        <dbReference type="ARBA" id="ARBA00004418"/>
    </source>
</evidence>
<keyword evidence="10" id="KW-0732">Signal</keyword>
<dbReference type="InterPro" id="IPR036909">
    <property type="entry name" value="Cyt_c-like_dom_sf"/>
</dbReference>
<gene>
    <name evidence="12" type="ORF">DBO85_01615</name>
</gene>
<proteinExistence type="predicted"/>
<name>A0A2T5PF53_9PSED</name>
<dbReference type="InterPro" id="IPR050597">
    <property type="entry name" value="Cytochrome_c_Oxidase_Subunit"/>
</dbReference>
<feature type="signal peptide" evidence="10">
    <location>
        <begin position="1"/>
        <end position="18"/>
    </location>
</feature>
<comment type="subcellular location">
    <subcellularLocation>
        <location evidence="1">Periplasm</location>
    </subcellularLocation>
</comment>
<dbReference type="GO" id="GO:0009055">
    <property type="term" value="F:electron transfer activity"/>
    <property type="evidence" value="ECO:0007669"/>
    <property type="project" value="InterPro"/>
</dbReference>
<feature type="binding site" description="covalent" evidence="8">
    <location>
        <position position="50"/>
    </location>
    <ligand>
        <name>heme c</name>
        <dbReference type="ChEBI" id="CHEBI:61717"/>
        <label>1</label>
    </ligand>
</feature>
<dbReference type="Pfam" id="PF00034">
    <property type="entry name" value="Cytochrom_C"/>
    <property type="match status" value="1"/>
</dbReference>
<dbReference type="OrthoDB" id="9773456at2"/>
<keyword evidence="13" id="KW-1185">Reference proteome</keyword>
<feature type="binding site" description="axial binding residue" evidence="9">
    <location>
        <position position="54"/>
    </location>
    <ligand>
        <name>heme c</name>
        <dbReference type="ChEBI" id="CHEBI:61717"/>
        <label>1</label>
    </ligand>
    <ligandPart>
        <name>Fe</name>
        <dbReference type="ChEBI" id="CHEBI:18248"/>
    </ligandPart>
</feature>
<evidence type="ECO:0000256" key="6">
    <source>
        <dbReference type="ARBA" id="ARBA00022982"/>
    </source>
</evidence>
<dbReference type="GO" id="GO:0020037">
    <property type="term" value="F:heme binding"/>
    <property type="evidence" value="ECO:0007669"/>
    <property type="project" value="InterPro"/>
</dbReference>
<evidence type="ECO:0000313" key="12">
    <source>
        <dbReference type="EMBL" id="PTU76365.1"/>
    </source>
</evidence>
<dbReference type="Gene3D" id="1.10.760.10">
    <property type="entry name" value="Cytochrome c-like domain"/>
    <property type="match status" value="2"/>
</dbReference>
<dbReference type="GO" id="GO:0042597">
    <property type="term" value="C:periplasmic space"/>
    <property type="evidence" value="ECO:0007669"/>
    <property type="project" value="UniProtKB-SubCell"/>
</dbReference>
<sequence>MRILAVVLSSCLALAAQASEEAMERFTRLNADPALRQQAYTAAQERISFCVHCHGENGNSKRQHIPNLAEQNPVYLFNSFEKFASGERTDYVMSQLAKNLTLEDRVNVAIYFGQQKVVAHAEPVDEALRAQGEAMFARTCVACHGAQAQGKEDMPRLAGQPAAYVRKALTRFRDKDPSRAGSLMMAVAENLSDQDIEALASYVQTLATP</sequence>
<dbReference type="PIRSF" id="PIRSF000005">
    <property type="entry name" value="Cytochrome_c4"/>
    <property type="match status" value="1"/>
</dbReference>
<evidence type="ECO:0000259" key="11">
    <source>
        <dbReference type="PROSITE" id="PS51007"/>
    </source>
</evidence>
<keyword evidence="2" id="KW-0813">Transport</keyword>
<feature type="binding site" description="axial binding residue" evidence="9">
    <location>
        <position position="184"/>
    </location>
    <ligand>
        <name>heme c</name>
        <dbReference type="ChEBI" id="CHEBI:61717"/>
        <label>2</label>
    </ligand>
    <ligandPart>
        <name>Fe</name>
        <dbReference type="ChEBI" id="CHEBI:18248"/>
    </ligandPart>
</feature>
<keyword evidence="7 9" id="KW-0408">Iron</keyword>
<feature type="chain" id="PRO_5015698299" evidence="10">
    <location>
        <begin position="19"/>
        <end position="209"/>
    </location>
</feature>
<evidence type="ECO:0000256" key="10">
    <source>
        <dbReference type="SAM" id="SignalP"/>
    </source>
</evidence>
<evidence type="ECO:0000256" key="5">
    <source>
        <dbReference type="ARBA" id="ARBA00022764"/>
    </source>
</evidence>
<dbReference type="EMBL" id="QASN01000002">
    <property type="protein sequence ID" value="PTU76365.1"/>
    <property type="molecule type" value="Genomic_DNA"/>
</dbReference>
<reference evidence="12 13" key="1">
    <citation type="submission" date="2018-04" db="EMBL/GenBank/DDBJ databases">
        <title>Pseudomonas sp. nov., isolated from mangrove soil.</title>
        <authorList>
            <person name="Chen C."/>
        </authorList>
    </citation>
    <scope>NUCLEOTIDE SEQUENCE [LARGE SCALE GENOMIC DNA]</scope>
    <source>
        <strain evidence="12 13">TC-11</strain>
    </source>
</reference>
<dbReference type="AlphaFoldDB" id="A0A2T5PF53"/>
<dbReference type="InterPro" id="IPR024167">
    <property type="entry name" value="Cytochrome_c4-like"/>
</dbReference>
<feature type="binding site" description="covalent" evidence="8">
    <location>
        <position position="143"/>
    </location>
    <ligand>
        <name>heme c</name>
        <dbReference type="ChEBI" id="CHEBI:61717"/>
        <label>2</label>
    </ligand>
</feature>
<dbReference type="InterPro" id="IPR008168">
    <property type="entry name" value="Cyt_C_IC"/>
</dbReference>
<feature type="binding site" description="covalent" evidence="8">
    <location>
        <position position="53"/>
    </location>
    <ligand>
        <name>heme c</name>
        <dbReference type="ChEBI" id="CHEBI:61717"/>
        <label>1</label>
    </ligand>
</feature>
<keyword evidence="4 9" id="KW-0479">Metal-binding</keyword>
<evidence type="ECO:0000256" key="3">
    <source>
        <dbReference type="ARBA" id="ARBA00022617"/>
    </source>
</evidence>
<feature type="domain" description="Cytochrome c" evidence="11">
    <location>
        <begin position="31"/>
        <end position="116"/>
    </location>
</feature>
<feature type="binding site" description="axial binding residue" evidence="9">
    <location>
        <position position="144"/>
    </location>
    <ligand>
        <name>heme c</name>
        <dbReference type="ChEBI" id="CHEBI:61717"/>
        <label>2</label>
    </ligand>
    <ligandPart>
        <name>Fe</name>
        <dbReference type="ChEBI" id="CHEBI:18248"/>
    </ligandPart>
</feature>
<dbReference type="InterPro" id="IPR009056">
    <property type="entry name" value="Cyt_c-like_dom"/>
</dbReference>
<keyword evidence="3 8" id="KW-0349">Heme</keyword>
<evidence type="ECO:0000256" key="9">
    <source>
        <dbReference type="PIRSR" id="PIRSR000005-2"/>
    </source>
</evidence>
<dbReference type="RefSeq" id="WP_108104620.1">
    <property type="nucleotide sequence ID" value="NZ_QASN01000002.1"/>
</dbReference>
<evidence type="ECO:0000256" key="8">
    <source>
        <dbReference type="PIRSR" id="PIRSR000005-1"/>
    </source>
</evidence>
<keyword evidence="5" id="KW-0574">Periplasm</keyword>
<organism evidence="12 13">
    <name type="scientific">Pseudomonas mangrovi</name>
    <dbReference type="NCBI Taxonomy" id="2161748"/>
    <lineage>
        <taxon>Bacteria</taxon>
        <taxon>Pseudomonadati</taxon>
        <taxon>Pseudomonadota</taxon>
        <taxon>Gammaproteobacteria</taxon>
        <taxon>Pseudomonadales</taxon>
        <taxon>Pseudomonadaceae</taxon>
        <taxon>Pseudomonas</taxon>
    </lineage>
</organism>
<comment type="PTM">
    <text evidence="8">Binds 2 heme c groups covalently per subunit.</text>
</comment>
<feature type="binding site" description="covalent" evidence="8">
    <location>
        <position position="140"/>
    </location>
    <ligand>
        <name>heme c</name>
        <dbReference type="ChEBI" id="CHEBI:61717"/>
        <label>2</label>
    </ligand>
</feature>
<dbReference type="SUPFAM" id="SSF46626">
    <property type="entry name" value="Cytochrome c"/>
    <property type="match status" value="2"/>
</dbReference>
<dbReference type="PROSITE" id="PS51007">
    <property type="entry name" value="CYTC"/>
    <property type="match status" value="2"/>
</dbReference>
<protein>
    <submittedName>
        <fullName evidence="12">Cytochrome biogenesis protein ResB</fullName>
    </submittedName>
</protein>
<feature type="domain" description="Cytochrome c" evidence="11">
    <location>
        <begin position="127"/>
        <end position="207"/>
    </location>
</feature>
<keyword evidence="6" id="KW-0249">Electron transport</keyword>
<dbReference type="PANTHER" id="PTHR33751">
    <property type="entry name" value="CBB3-TYPE CYTOCHROME C OXIDASE SUBUNIT FIXP"/>
    <property type="match status" value="1"/>
</dbReference>
<evidence type="ECO:0000256" key="4">
    <source>
        <dbReference type="ARBA" id="ARBA00022723"/>
    </source>
</evidence>
<evidence type="ECO:0000256" key="7">
    <source>
        <dbReference type="ARBA" id="ARBA00023004"/>
    </source>
</evidence>
<dbReference type="PANTHER" id="PTHR33751:SF9">
    <property type="entry name" value="CYTOCHROME C4"/>
    <property type="match status" value="1"/>
</dbReference>
<comment type="caution">
    <text evidence="12">The sequence shown here is derived from an EMBL/GenBank/DDBJ whole genome shotgun (WGS) entry which is preliminary data.</text>
</comment>
<dbReference type="Proteomes" id="UP000244064">
    <property type="component" value="Unassembled WGS sequence"/>
</dbReference>
<evidence type="ECO:0000256" key="2">
    <source>
        <dbReference type="ARBA" id="ARBA00022448"/>
    </source>
</evidence>
<dbReference type="GO" id="GO:0005506">
    <property type="term" value="F:iron ion binding"/>
    <property type="evidence" value="ECO:0007669"/>
    <property type="project" value="InterPro"/>
</dbReference>
<evidence type="ECO:0000313" key="13">
    <source>
        <dbReference type="Proteomes" id="UP000244064"/>
    </source>
</evidence>